<evidence type="ECO:0000256" key="4">
    <source>
        <dbReference type="ARBA" id="ARBA00023136"/>
    </source>
</evidence>
<dbReference type="Gene3D" id="1.25.40.390">
    <property type="match status" value="1"/>
</dbReference>
<evidence type="ECO:0000256" key="5">
    <source>
        <dbReference type="ARBA" id="ARBA00023237"/>
    </source>
</evidence>
<dbReference type="SUPFAM" id="SSF48452">
    <property type="entry name" value="TPR-like"/>
    <property type="match status" value="1"/>
</dbReference>
<sequence length="594" mass="66626">MKINNISILSGFLLAGILSFSSCNDFLAEKPYSFIGPKQLGNDNEAVNQWVTGVYSKWSNDMFRWSNFPRVLEMDCDYTTGPDWAFSNLGAGNFQGDEVSAAIWIGCYSLINRANVAIANISKIDGATEKHKNNGLGEMYFQKAFAYFMLTKAYGEIPLFDVAISEGANQHQPRKPISEVYAEIIRLLEQAIPLLYKNTDSEYQAGHVAAGTAAGLLAKVYATMASGALPEGEEMVVKTGSSYRMNGTEKVLTLPVAKTFLKKQVKGYKPFDWRENYTKAAKYAGDVMSGVYGKYELLPYDQMWKQSSVDASEYMFTLRAKAGDEEYGNTIHQWFCGIQNSSGIIQTGLWIGNRFHWYNLFDHQDYRITKGVMHRWRYYYQTNGNYGFYYPKTPEYTLMATGYDSNGNKVAEPKAPYNDGVNYIYNTTNECLAFTTKYADITDKTQSRSNAYWPFLRLADVVLIYAEAQCELSSGVSPEAIEALNKVRIRSNAYPAGISGDGAITSKVALRSAIFEERAKELALEGDRRWDLIRWGVYLDVMNSIGGINTDGTTTTYDEAGVNKYRENRHLLFPLPSAEVATNKAIDGNNPGWN</sequence>
<dbReference type="Pfam" id="PF07980">
    <property type="entry name" value="SusD_RagB"/>
    <property type="match status" value="1"/>
</dbReference>
<evidence type="ECO:0000256" key="1">
    <source>
        <dbReference type="ARBA" id="ARBA00004442"/>
    </source>
</evidence>
<keyword evidence="4" id="KW-0472">Membrane</keyword>
<dbReference type="InterPro" id="IPR033985">
    <property type="entry name" value="SusD-like_N"/>
</dbReference>
<protein>
    <submittedName>
        <fullName evidence="9">RagB/SusD family nutrient uptake outer membrane protein</fullName>
    </submittedName>
</protein>
<dbReference type="AlphaFoldDB" id="A0A3P1ZB54"/>
<proteinExistence type="inferred from homology"/>
<evidence type="ECO:0000256" key="2">
    <source>
        <dbReference type="ARBA" id="ARBA00006275"/>
    </source>
</evidence>
<keyword evidence="5" id="KW-0998">Cell outer membrane</keyword>
<feature type="chain" id="PRO_5018116712" evidence="6">
    <location>
        <begin position="25"/>
        <end position="594"/>
    </location>
</feature>
<dbReference type="GO" id="GO:0009279">
    <property type="term" value="C:cell outer membrane"/>
    <property type="evidence" value="ECO:0007669"/>
    <property type="project" value="UniProtKB-SubCell"/>
</dbReference>
<accession>A0A3P1ZB54</accession>
<evidence type="ECO:0000259" key="8">
    <source>
        <dbReference type="Pfam" id="PF14322"/>
    </source>
</evidence>
<evidence type="ECO:0000259" key="7">
    <source>
        <dbReference type="Pfam" id="PF07980"/>
    </source>
</evidence>
<name>A0A3P1ZB54_TANFO</name>
<evidence type="ECO:0000313" key="10">
    <source>
        <dbReference type="Proteomes" id="UP000279860"/>
    </source>
</evidence>
<keyword evidence="3 6" id="KW-0732">Signal</keyword>
<dbReference type="InterPro" id="IPR012944">
    <property type="entry name" value="SusD_RagB_dom"/>
</dbReference>
<dbReference type="Proteomes" id="UP000279860">
    <property type="component" value="Unassembled WGS sequence"/>
</dbReference>
<evidence type="ECO:0000313" key="9">
    <source>
        <dbReference type="EMBL" id="RRD78473.1"/>
    </source>
</evidence>
<feature type="domain" description="RagB/SusD" evidence="7">
    <location>
        <begin position="358"/>
        <end position="593"/>
    </location>
</feature>
<feature type="domain" description="SusD-like N-terminal" evidence="8">
    <location>
        <begin position="25"/>
        <end position="221"/>
    </location>
</feature>
<gene>
    <name evidence="9" type="ORF">EII41_02245</name>
</gene>
<dbReference type="EMBL" id="RQYN01000004">
    <property type="protein sequence ID" value="RRD78473.1"/>
    <property type="molecule type" value="Genomic_DNA"/>
</dbReference>
<evidence type="ECO:0000256" key="6">
    <source>
        <dbReference type="SAM" id="SignalP"/>
    </source>
</evidence>
<evidence type="ECO:0000256" key="3">
    <source>
        <dbReference type="ARBA" id="ARBA00022729"/>
    </source>
</evidence>
<dbReference type="PROSITE" id="PS51257">
    <property type="entry name" value="PROKAR_LIPOPROTEIN"/>
    <property type="match status" value="1"/>
</dbReference>
<organism evidence="9 10">
    <name type="scientific">Tannerella forsythia</name>
    <name type="common">Bacteroides forsythus</name>
    <dbReference type="NCBI Taxonomy" id="28112"/>
    <lineage>
        <taxon>Bacteria</taxon>
        <taxon>Pseudomonadati</taxon>
        <taxon>Bacteroidota</taxon>
        <taxon>Bacteroidia</taxon>
        <taxon>Bacteroidales</taxon>
        <taxon>Tannerellaceae</taxon>
        <taxon>Tannerella</taxon>
    </lineage>
</organism>
<dbReference type="Pfam" id="PF14322">
    <property type="entry name" value="SusD-like_3"/>
    <property type="match status" value="1"/>
</dbReference>
<dbReference type="RefSeq" id="WP_124789256.1">
    <property type="nucleotide sequence ID" value="NZ_RQYN01000004.1"/>
</dbReference>
<dbReference type="InterPro" id="IPR011990">
    <property type="entry name" value="TPR-like_helical_dom_sf"/>
</dbReference>
<comment type="caution">
    <text evidence="9">The sequence shown here is derived from an EMBL/GenBank/DDBJ whole genome shotgun (WGS) entry which is preliminary data.</text>
</comment>
<comment type="subcellular location">
    <subcellularLocation>
        <location evidence="1">Cell outer membrane</location>
    </subcellularLocation>
</comment>
<comment type="similarity">
    <text evidence="2">Belongs to the SusD family.</text>
</comment>
<feature type="signal peptide" evidence="6">
    <location>
        <begin position="1"/>
        <end position="24"/>
    </location>
</feature>
<reference evidence="9 10" key="1">
    <citation type="submission" date="2018-11" db="EMBL/GenBank/DDBJ databases">
        <title>Genomes From Bacteria Associated with the Canine Oral Cavity: a Test Case for Automated Genome-Based Taxonomic Assignment.</title>
        <authorList>
            <person name="Coil D.A."/>
            <person name="Jospin G."/>
            <person name="Darling A.E."/>
            <person name="Wallis C."/>
            <person name="Davis I.J."/>
            <person name="Harris S."/>
            <person name="Eisen J.A."/>
            <person name="Holcombe L.J."/>
            <person name="O'Flynn C."/>
        </authorList>
    </citation>
    <scope>NUCLEOTIDE SEQUENCE [LARGE SCALE GENOMIC DNA]</scope>
    <source>
        <strain evidence="9 10">OH1426_COT-023</strain>
    </source>
</reference>